<sequence length="137" mass="15890">MLPIDLQINPVSFWRRGFLLLIFLLAIAACLVLQAAWALLLALFLFGIFPFYWTHTETIAVVRACSEGEFRLFDHQGGEISARLLPSSVVTQALIVLHFEDEDQHKINLVLWPDSAPSESLRQWRVWLRWVWSERSL</sequence>
<dbReference type="Proteomes" id="UP000504844">
    <property type="component" value="Chromosome"/>
</dbReference>
<evidence type="ECO:0000256" key="1">
    <source>
        <dbReference type="SAM" id="Phobius"/>
    </source>
</evidence>
<keyword evidence="3" id="KW-1185">Reference proteome</keyword>
<organism evidence="2 3">
    <name type="scientific">Deefgea piscis</name>
    <dbReference type="NCBI Taxonomy" id="2739061"/>
    <lineage>
        <taxon>Bacteria</taxon>
        <taxon>Pseudomonadati</taxon>
        <taxon>Pseudomonadota</taxon>
        <taxon>Betaproteobacteria</taxon>
        <taxon>Neisseriales</taxon>
        <taxon>Chitinibacteraceae</taxon>
        <taxon>Deefgea</taxon>
    </lineage>
</organism>
<dbReference type="InterPro" id="IPR009883">
    <property type="entry name" value="YgfX"/>
</dbReference>
<protein>
    <recommendedName>
        <fullName evidence="4">Toxin CptA</fullName>
    </recommendedName>
</protein>
<keyword evidence="1" id="KW-0812">Transmembrane</keyword>
<dbReference type="KEGG" id="dee:HQN60_12360"/>
<dbReference type="Pfam" id="PF07254">
    <property type="entry name" value="Cpta_toxin"/>
    <property type="match status" value="1"/>
</dbReference>
<keyword evidence="1" id="KW-0472">Membrane</keyword>
<evidence type="ECO:0008006" key="4">
    <source>
        <dbReference type="Google" id="ProtNLM"/>
    </source>
</evidence>
<dbReference type="EMBL" id="CP054143">
    <property type="protein sequence ID" value="QKJ67430.1"/>
    <property type="molecule type" value="Genomic_DNA"/>
</dbReference>
<dbReference type="AlphaFoldDB" id="A0A6M8SVW0"/>
<feature type="transmembrane region" description="Helical" evidence="1">
    <location>
        <begin position="20"/>
        <end position="53"/>
    </location>
</feature>
<name>A0A6M8SVW0_9NEIS</name>
<dbReference type="RefSeq" id="WP_173533932.1">
    <property type="nucleotide sequence ID" value="NZ_CP054143.1"/>
</dbReference>
<gene>
    <name evidence="2" type="ORF">HQN60_12360</name>
</gene>
<reference evidence="2 3" key="1">
    <citation type="submission" date="2020-05" db="EMBL/GenBank/DDBJ databases">
        <title>Complete genome sequence of Deefgea sp. D17.</title>
        <authorList>
            <person name="Bae J.-W."/>
            <person name="Han J.E."/>
        </authorList>
    </citation>
    <scope>NUCLEOTIDE SEQUENCE [LARGE SCALE GENOMIC DNA]</scope>
    <source>
        <strain evidence="2 3">D17</strain>
    </source>
</reference>
<evidence type="ECO:0000313" key="2">
    <source>
        <dbReference type="EMBL" id="QKJ67430.1"/>
    </source>
</evidence>
<evidence type="ECO:0000313" key="3">
    <source>
        <dbReference type="Proteomes" id="UP000504844"/>
    </source>
</evidence>
<keyword evidence="1" id="KW-1133">Transmembrane helix</keyword>
<accession>A0A6M8SVW0</accession>
<proteinExistence type="predicted"/>